<dbReference type="InterPro" id="IPR006638">
    <property type="entry name" value="Elp3/MiaA/NifB-like_rSAM"/>
</dbReference>
<dbReference type="HAMAP" id="MF_00206">
    <property type="entry name" value="Lipoyl_synth"/>
    <property type="match status" value="1"/>
</dbReference>
<dbReference type="GO" id="GO:0009249">
    <property type="term" value="P:protein lipoylation"/>
    <property type="evidence" value="ECO:0007669"/>
    <property type="project" value="UniProtKB-UniRule"/>
</dbReference>
<evidence type="ECO:0000256" key="3">
    <source>
        <dbReference type="ARBA" id="ARBA00022679"/>
    </source>
</evidence>
<feature type="binding site" evidence="9">
    <location>
        <position position="76"/>
    </location>
    <ligand>
        <name>[4Fe-4S] cluster</name>
        <dbReference type="ChEBI" id="CHEBI:49883"/>
        <label>2</label>
        <note>4Fe-4S-S-AdoMet</note>
    </ligand>
</feature>
<evidence type="ECO:0000256" key="6">
    <source>
        <dbReference type="ARBA" id="ARBA00023004"/>
    </source>
</evidence>
<dbReference type="InterPro" id="IPR013785">
    <property type="entry name" value="Aldolase_TIM"/>
</dbReference>
<keyword evidence="1 9" id="KW-0004">4Fe-4S</keyword>
<dbReference type="Gene3D" id="3.20.20.70">
    <property type="entry name" value="Aldolase class I"/>
    <property type="match status" value="1"/>
</dbReference>
<dbReference type="GO" id="GO:0046872">
    <property type="term" value="F:metal ion binding"/>
    <property type="evidence" value="ECO:0007669"/>
    <property type="project" value="UniProtKB-KW"/>
</dbReference>
<dbReference type="UniPathway" id="UPA00538">
    <property type="reaction ID" value="UER00593"/>
</dbReference>
<dbReference type="EMBL" id="CP022022">
    <property type="protein sequence ID" value="ASF43422.1"/>
    <property type="molecule type" value="Genomic_DNA"/>
</dbReference>
<comment type="catalytic activity">
    <reaction evidence="8 9">
        <text>[[Fe-S] cluster scaffold protein carrying a second [4Fe-4S](2+) cluster] + N(6)-octanoyl-L-lysyl-[protein] + 2 oxidized [2Fe-2S]-[ferredoxin] + 2 S-adenosyl-L-methionine + 4 H(+) = [[Fe-S] cluster scaffold protein] + N(6)-[(R)-dihydrolipoyl]-L-lysyl-[protein] + 4 Fe(3+) + 2 hydrogen sulfide + 2 5'-deoxyadenosine + 2 L-methionine + 2 reduced [2Fe-2S]-[ferredoxin]</text>
        <dbReference type="Rhea" id="RHEA:16585"/>
        <dbReference type="Rhea" id="RHEA-COMP:9928"/>
        <dbReference type="Rhea" id="RHEA-COMP:10000"/>
        <dbReference type="Rhea" id="RHEA-COMP:10001"/>
        <dbReference type="Rhea" id="RHEA-COMP:10475"/>
        <dbReference type="Rhea" id="RHEA-COMP:14568"/>
        <dbReference type="Rhea" id="RHEA-COMP:14569"/>
        <dbReference type="ChEBI" id="CHEBI:15378"/>
        <dbReference type="ChEBI" id="CHEBI:17319"/>
        <dbReference type="ChEBI" id="CHEBI:29034"/>
        <dbReference type="ChEBI" id="CHEBI:29919"/>
        <dbReference type="ChEBI" id="CHEBI:33722"/>
        <dbReference type="ChEBI" id="CHEBI:33737"/>
        <dbReference type="ChEBI" id="CHEBI:33738"/>
        <dbReference type="ChEBI" id="CHEBI:57844"/>
        <dbReference type="ChEBI" id="CHEBI:59789"/>
        <dbReference type="ChEBI" id="CHEBI:78809"/>
        <dbReference type="ChEBI" id="CHEBI:83100"/>
        <dbReference type="EC" id="2.8.1.8"/>
    </reaction>
</comment>
<comment type="cofactor">
    <cofactor evidence="9">
        <name>[4Fe-4S] cluster</name>
        <dbReference type="ChEBI" id="CHEBI:49883"/>
    </cofactor>
    <text evidence="9">Binds 2 [4Fe-4S] clusters per subunit. One cluster is coordinated with 3 cysteines and an exchangeable S-adenosyl-L-methionine.</text>
</comment>
<keyword evidence="6 9" id="KW-0408">Iron</keyword>
<dbReference type="InterPro" id="IPR007197">
    <property type="entry name" value="rSAM"/>
</dbReference>
<keyword evidence="2 9" id="KW-0963">Cytoplasm</keyword>
<dbReference type="EC" id="2.8.1.8" evidence="9"/>
<evidence type="ECO:0000256" key="9">
    <source>
        <dbReference type="HAMAP-Rule" id="MF_00206"/>
    </source>
</evidence>
<dbReference type="AlphaFoldDB" id="A0A1Z4BQA9"/>
<evidence type="ECO:0000256" key="5">
    <source>
        <dbReference type="ARBA" id="ARBA00022723"/>
    </source>
</evidence>
<keyword evidence="7 9" id="KW-0411">Iron-sulfur</keyword>
<dbReference type="Proteomes" id="UP000197007">
    <property type="component" value="Chromosome"/>
</dbReference>
<evidence type="ECO:0000313" key="12">
    <source>
        <dbReference type="Proteomes" id="UP000197007"/>
    </source>
</evidence>
<dbReference type="GO" id="GO:0005737">
    <property type="term" value="C:cytoplasm"/>
    <property type="evidence" value="ECO:0007669"/>
    <property type="project" value="UniProtKB-SubCell"/>
</dbReference>
<dbReference type="PROSITE" id="PS51918">
    <property type="entry name" value="RADICAL_SAM"/>
    <property type="match status" value="1"/>
</dbReference>
<feature type="binding site" evidence="9">
    <location>
        <position position="50"/>
    </location>
    <ligand>
        <name>[4Fe-4S] cluster</name>
        <dbReference type="ChEBI" id="CHEBI:49883"/>
        <label>1</label>
    </ligand>
</feature>
<dbReference type="PIRSF" id="PIRSF005963">
    <property type="entry name" value="Lipoyl_synth"/>
    <property type="match status" value="1"/>
</dbReference>
<comment type="function">
    <text evidence="9">Catalyzes the radical-mediated insertion of two sulfur atoms into the C-6 and C-8 positions of the octanoyl moiety bound to the lipoyl domains of lipoate-dependent enzymes, thereby converting the octanoylated domains into lipoylated derivatives.</text>
</comment>
<dbReference type="PANTHER" id="PTHR10949:SF0">
    <property type="entry name" value="LIPOYL SYNTHASE, MITOCHONDRIAL"/>
    <property type="match status" value="1"/>
</dbReference>
<sequence length="296" mass="33685">MNAESLAINNIETEVTFTKKPEWIRVKLPTGKKYTELRSVVDRYNLHTICTSGSCPNMGECWGEGTATFMILGNICTRSCGFCGVKTGRPESLDWEEPEKVARSIKLMNIKHAVLTSVDRDDLKDMGSIIWAETVRAVRRMNPNTTMETLIPDFQGVERNLNRILDAAPEIISHNMETVRRLTREVRIQAKYDRSLGVLRYLKENGANRTKSGIMLGLGEKEEEVIETLHDLKEAKVDIVTIGQYLQPSKKHLPVKRFITPEQFAKYKEIGLELGFRHIESGALVRSSYRAHKHLL</sequence>
<name>A0A1Z4BQA9_9FLAO</name>
<dbReference type="PANTHER" id="PTHR10949">
    <property type="entry name" value="LIPOYL SYNTHASE"/>
    <property type="match status" value="1"/>
</dbReference>
<comment type="similarity">
    <text evidence="9">Belongs to the radical SAM superfamily. Lipoyl synthase family.</text>
</comment>
<evidence type="ECO:0000259" key="10">
    <source>
        <dbReference type="PROSITE" id="PS51918"/>
    </source>
</evidence>
<evidence type="ECO:0000256" key="1">
    <source>
        <dbReference type="ARBA" id="ARBA00022485"/>
    </source>
</evidence>
<feature type="binding site" evidence="9">
    <location>
        <position position="83"/>
    </location>
    <ligand>
        <name>[4Fe-4S] cluster</name>
        <dbReference type="ChEBI" id="CHEBI:49883"/>
        <label>2</label>
        <note>4Fe-4S-S-AdoMet</note>
    </ligand>
</feature>
<dbReference type="SFLD" id="SFLDG01058">
    <property type="entry name" value="lipoyl_synthase_like"/>
    <property type="match status" value="1"/>
</dbReference>
<protein>
    <recommendedName>
        <fullName evidence="9">Lipoyl synthase</fullName>
        <ecNumber evidence="9">2.8.1.8</ecNumber>
    </recommendedName>
    <alternativeName>
        <fullName evidence="9">Lip-syn</fullName>
        <shortName evidence="9">LS</shortName>
    </alternativeName>
    <alternativeName>
        <fullName evidence="9">Lipoate synthase</fullName>
    </alternativeName>
    <alternativeName>
        <fullName evidence="9">Lipoic acid synthase</fullName>
    </alternativeName>
    <alternativeName>
        <fullName evidence="9">Sulfur insertion protein LipA</fullName>
    </alternativeName>
</protein>
<reference evidence="12" key="1">
    <citation type="submission" date="2017-06" db="EMBL/GenBank/DDBJ databases">
        <title>Complete genome sequence of Capnocytophaga sp. KCOM 1579 (=ChDC OS43) isolated from a human refractory periapical abscess lesion.</title>
        <authorList>
            <person name="Kook J.-K."/>
            <person name="Park S.-N."/>
            <person name="Lim Y.K."/>
            <person name="Roh H."/>
        </authorList>
    </citation>
    <scope>NUCLEOTIDE SEQUENCE [LARGE SCALE GENOMIC DNA]</scope>
    <source>
        <strain evidence="12">ChDC OS43</strain>
    </source>
</reference>
<keyword evidence="5 9" id="KW-0479">Metal-binding</keyword>
<evidence type="ECO:0000256" key="7">
    <source>
        <dbReference type="ARBA" id="ARBA00023014"/>
    </source>
</evidence>
<keyword evidence="3 9" id="KW-0808">Transferase</keyword>
<evidence type="ECO:0000256" key="2">
    <source>
        <dbReference type="ARBA" id="ARBA00022490"/>
    </source>
</evidence>
<gene>
    <name evidence="9 11" type="primary">lipA</name>
    <name evidence="11" type="ORF">CBG49_10280</name>
</gene>
<feature type="domain" description="Radical SAM core" evidence="10">
    <location>
        <begin position="62"/>
        <end position="277"/>
    </location>
</feature>
<dbReference type="Pfam" id="PF04055">
    <property type="entry name" value="Radical_SAM"/>
    <property type="match status" value="1"/>
</dbReference>
<dbReference type="InterPro" id="IPR003698">
    <property type="entry name" value="Lipoyl_synth"/>
</dbReference>
<dbReference type="NCBIfam" id="NF009544">
    <property type="entry name" value="PRK12928.1"/>
    <property type="match status" value="1"/>
</dbReference>
<evidence type="ECO:0000256" key="8">
    <source>
        <dbReference type="ARBA" id="ARBA00047326"/>
    </source>
</evidence>
<dbReference type="GO" id="GO:0016992">
    <property type="term" value="F:lipoate synthase activity"/>
    <property type="evidence" value="ECO:0007669"/>
    <property type="project" value="UniProtKB-UniRule"/>
</dbReference>
<accession>A0A1Z4BQA9</accession>
<dbReference type="NCBIfam" id="TIGR00510">
    <property type="entry name" value="lipA"/>
    <property type="match status" value="1"/>
</dbReference>
<comment type="subcellular location">
    <subcellularLocation>
        <location evidence="9">Cytoplasm</location>
    </subcellularLocation>
</comment>
<feature type="binding site" evidence="9">
    <location>
        <position position="288"/>
    </location>
    <ligand>
        <name>[4Fe-4S] cluster</name>
        <dbReference type="ChEBI" id="CHEBI:49883"/>
        <label>1</label>
    </ligand>
</feature>
<dbReference type="FunFam" id="3.20.20.70:FF:000040">
    <property type="entry name" value="Lipoyl synthase"/>
    <property type="match status" value="1"/>
</dbReference>
<feature type="binding site" evidence="9">
    <location>
        <position position="61"/>
    </location>
    <ligand>
        <name>[4Fe-4S] cluster</name>
        <dbReference type="ChEBI" id="CHEBI:49883"/>
        <label>1</label>
    </ligand>
</feature>
<feature type="binding site" evidence="9">
    <location>
        <position position="80"/>
    </location>
    <ligand>
        <name>[4Fe-4S] cluster</name>
        <dbReference type="ChEBI" id="CHEBI:49883"/>
        <label>2</label>
        <note>4Fe-4S-S-AdoMet</note>
    </ligand>
</feature>
<dbReference type="SUPFAM" id="SSF102114">
    <property type="entry name" value="Radical SAM enzymes"/>
    <property type="match status" value="1"/>
</dbReference>
<dbReference type="InterPro" id="IPR058240">
    <property type="entry name" value="rSAM_sf"/>
</dbReference>
<evidence type="ECO:0000256" key="4">
    <source>
        <dbReference type="ARBA" id="ARBA00022691"/>
    </source>
</evidence>
<dbReference type="SFLD" id="SFLDS00029">
    <property type="entry name" value="Radical_SAM"/>
    <property type="match status" value="1"/>
</dbReference>
<dbReference type="GO" id="GO:0051539">
    <property type="term" value="F:4 iron, 4 sulfur cluster binding"/>
    <property type="evidence" value="ECO:0007669"/>
    <property type="project" value="UniProtKB-UniRule"/>
</dbReference>
<evidence type="ECO:0000313" key="11">
    <source>
        <dbReference type="EMBL" id="ASF43422.1"/>
    </source>
</evidence>
<organism evidence="11 12">
    <name type="scientific">Capnocytophaga endodontalis</name>
    <dbReference type="NCBI Taxonomy" id="2708117"/>
    <lineage>
        <taxon>Bacteria</taxon>
        <taxon>Pseudomonadati</taxon>
        <taxon>Bacteroidota</taxon>
        <taxon>Flavobacteriia</taxon>
        <taxon>Flavobacteriales</taxon>
        <taxon>Flavobacteriaceae</taxon>
        <taxon>Capnocytophaga</taxon>
    </lineage>
</organism>
<proteinExistence type="inferred from homology"/>
<dbReference type="NCBIfam" id="NF004019">
    <property type="entry name" value="PRK05481.1"/>
    <property type="match status" value="1"/>
</dbReference>
<dbReference type="CDD" id="cd01335">
    <property type="entry name" value="Radical_SAM"/>
    <property type="match status" value="1"/>
</dbReference>
<feature type="binding site" evidence="9">
    <location>
        <position position="55"/>
    </location>
    <ligand>
        <name>[4Fe-4S] cluster</name>
        <dbReference type="ChEBI" id="CHEBI:49883"/>
        <label>1</label>
    </ligand>
</feature>
<keyword evidence="4 9" id="KW-0949">S-adenosyl-L-methionine</keyword>
<dbReference type="SMART" id="SM00729">
    <property type="entry name" value="Elp3"/>
    <property type="match status" value="1"/>
</dbReference>
<dbReference type="RefSeq" id="WP_009412125.1">
    <property type="nucleotide sequence ID" value="NZ_CP022022.1"/>
</dbReference>
<dbReference type="KEGG" id="capn:CBG49_10280"/>
<comment type="pathway">
    <text evidence="9">Protein modification; protein lipoylation via endogenous pathway; protein N(6)-(lipoyl)lysine from octanoyl-[acyl-carrier-protein]: step 2/2.</text>
</comment>
<keyword evidence="12" id="KW-1185">Reference proteome</keyword>
<dbReference type="SFLD" id="SFLDF00271">
    <property type="entry name" value="lipoyl_synthase"/>
    <property type="match status" value="1"/>
</dbReference>